<evidence type="ECO:0000313" key="1">
    <source>
        <dbReference type="EMBL" id="KGG09838.1"/>
    </source>
</evidence>
<gene>
    <name evidence="1" type="ORF">EV02_0428</name>
</gene>
<organism evidence="1 2">
    <name type="scientific">Prochlorococcus marinus str. SB</name>
    <dbReference type="NCBI Taxonomy" id="59926"/>
    <lineage>
        <taxon>Bacteria</taxon>
        <taxon>Bacillati</taxon>
        <taxon>Cyanobacteriota</taxon>
        <taxon>Cyanophyceae</taxon>
        <taxon>Synechococcales</taxon>
        <taxon>Prochlorococcaceae</taxon>
        <taxon>Prochlorococcus</taxon>
    </lineage>
</organism>
<reference evidence="2" key="1">
    <citation type="journal article" date="2014" name="Sci. Data">
        <title>Genomes of diverse isolates of the marine cyanobacterium Prochlorococcus.</title>
        <authorList>
            <person name="Biller S."/>
            <person name="Berube P."/>
            <person name="Thompson J."/>
            <person name="Kelly L."/>
            <person name="Roggensack S."/>
            <person name="Awad L."/>
            <person name="Roache-Johnson K."/>
            <person name="Ding H."/>
            <person name="Giovannoni S.J."/>
            <person name="Moore L.R."/>
            <person name="Chisholm S.W."/>
        </authorList>
    </citation>
    <scope>NUCLEOTIDE SEQUENCE [LARGE SCALE GENOMIC DNA]</scope>
    <source>
        <strain evidence="2">SB</strain>
    </source>
</reference>
<dbReference type="EMBL" id="JNAS01000001">
    <property type="protein sequence ID" value="KGG09838.1"/>
    <property type="molecule type" value="Genomic_DNA"/>
</dbReference>
<evidence type="ECO:0000313" key="2">
    <source>
        <dbReference type="Proteomes" id="UP000030345"/>
    </source>
</evidence>
<name>A0A0A2B6W7_PROMR</name>
<dbReference type="AlphaFoldDB" id="A0A0A2B6W7"/>
<proteinExistence type="predicted"/>
<protein>
    <submittedName>
        <fullName evidence="1">Uncharacterized protein</fullName>
    </submittedName>
</protein>
<dbReference type="Proteomes" id="UP000030345">
    <property type="component" value="Unassembled WGS sequence"/>
</dbReference>
<sequence length="44" mass="5111">MPLANTSYPKPENIKDPAIKEFLIIDFDGAFLLNKTFWKIDIKN</sequence>
<accession>A0A0A2B6W7</accession>
<comment type="caution">
    <text evidence="1">The sequence shown here is derived from an EMBL/GenBank/DDBJ whole genome shotgun (WGS) entry which is preliminary data.</text>
</comment>